<organism evidence="3 4">
    <name type="scientific">Methylovirgula ligni</name>
    <dbReference type="NCBI Taxonomy" id="569860"/>
    <lineage>
        <taxon>Bacteria</taxon>
        <taxon>Pseudomonadati</taxon>
        <taxon>Pseudomonadota</taxon>
        <taxon>Alphaproteobacteria</taxon>
        <taxon>Hyphomicrobiales</taxon>
        <taxon>Beijerinckiaceae</taxon>
        <taxon>Methylovirgula</taxon>
    </lineage>
</organism>
<proteinExistence type="predicted"/>
<gene>
    <name evidence="3" type="ORF">DES32_1631</name>
</gene>
<protein>
    <submittedName>
        <fullName evidence="3">Uncharacterized protein (TIGR02301 family)</fullName>
    </submittedName>
</protein>
<feature type="region of interest" description="Disordered" evidence="1">
    <location>
        <begin position="32"/>
        <end position="91"/>
    </location>
</feature>
<dbReference type="AlphaFoldDB" id="A0A3D9YZ62"/>
<dbReference type="EMBL" id="QUMO01000002">
    <property type="protein sequence ID" value="REF87992.1"/>
    <property type="molecule type" value="Genomic_DNA"/>
</dbReference>
<evidence type="ECO:0000256" key="1">
    <source>
        <dbReference type="SAM" id="MobiDB-lite"/>
    </source>
</evidence>
<sequence length="188" mass="20751">MVKRKVVILLCAICAAAPSTAQAQGFFGNLFGPPPQYRPQEFEPQRPRIVPHHPHPHPHPPHPLANLPKPGAPGAKPATPAAIPDEPPPPYEPQLLRLSELLGALTYLQNLCGGQNGQIWRDKMTALMDAETQNPLRRSRLAGAYNRGFNGYELNYRECTPNAQTIITRFLDESGKIARDVAHRYGTS</sequence>
<keyword evidence="2" id="KW-0732">Signal</keyword>
<feature type="compositionally biased region" description="Basic residues" evidence="1">
    <location>
        <begin position="49"/>
        <end position="60"/>
    </location>
</feature>
<accession>A0A3D9YZ62</accession>
<dbReference type="InterPro" id="IPR012645">
    <property type="entry name" value="CHP02301"/>
</dbReference>
<keyword evidence="4" id="KW-1185">Reference proteome</keyword>
<evidence type="ECO:0000256" key="2">
    <source>
        <dbReference type="SAM" id="SignalP"/>
    </source>
</evidence>
<feature type="chain" id="PRO_5017751906" evidence="2">
    <location>
        <begin position="24"/>
        <end position="188"/>
    </location>
</feature>
<reference evidence="3 4" key="1">
    <citation type="submission" date="2018-08" db="EMBL/GenBank/DDBJ databases">
        <title>Genomic Encyclopedia of Type Strains, Phase IV (KMG-IV): sequencing the most valuable type-strain genomes for metagenomic binning, comparative biology and taxonomic classification.</title>
        <authorList>
            <person name="Goeker M."/>
        </authorList>
    </citation>
    <scope>NUCLEOTIDE SEQUENCE [LARGE SCALE GENOMIC DNA]</scope>
    <source>
        <strain evidence="3 4">BW863</strain>
    </source>
</reference>
<dbReference type="NCBIfam" id="TIGR02301">
    <property type="entry name" value="TIGR02301 family protein"/>
    <property type="match status" value="1"/>
</dbReference>
<feature type="compositionally biased region" description="Low complexity" evidence="1">
    <location>
        <begin position="64"/>
        <end position="84"/>
    </location>
</feature>
<dbReference type="Proteomes" id="UP000256900">
    <property type="component" value="Unassembled WGS sequence"/>
</dbReference>
<name>A0A3D9YZ62_9HYPH</name>
<comment type="caution">
    <text evidence="3">The sequence shown here is derived from an EMBL/GenBank/DDBJ whole genome shotgun (WGS) entry which is preliminary data.</text>
</comment>
<dbReference type="Pfam" id="PF09539">
    <property type="entry name" value="DUF2385"/>
    <property type="match status" value="1"/>
</dbReference>
<feature type="signal peptide" evidence="2">
    <location>
        <begin position="1"/>
        <end position="23"/>
    </location>
</feature>
<dbReference type="RefSeq" id="WP_245411221.1">
    <property type="nucleotide sequence ID" value="NZ_QUMO01000002.1"/>
</dbReference>
<evidence type="ECO:0000313" key="3">
    <source>
        <dbReference type="EMBL" id="REF87992.1"/>
    </source>
</evidence>
<evidence type="ECO:0000313" key="4">
    <source>
        <dbReference type="Proteomes" id="UP000256900"/>
    </source>
</evidence>